<proteinExistence type="predicted"/>
<accession>A0AAE9CEB3</accession>
<sequence>MRYVYESMKQNTERRKHCKQQELLELANIVFEEMSSGLYYVQKDRKGQMLDKEFVDVREVAGTMNRRERVIILGIDGRIYTNTDFIPELD</sequence>
<organism evidence="1 2">
    <name type="scientific">Bacillus phage vB_BanS_Sophrita</name>
    <dbReference type="NCBI Taxonomy" id="2894790"/>
    <lineage>
        <taxon>Viruses</taxon>
        <taxon>Duplodnaviria</taxon>
        <taxon>Heunggongvirae</taxon>
        <taxon>Uroviricota</taxon>
        <taxon>Caudoviricetes</taxon>
        <taxon>Joanripponvirinae</taxon>
        <taxon>Sophritavirus</taxon>
        <taxon>Sophritavirus sophrita</taxon>
    </lineage>
</organism>
<name>A0AAE9CEB3_9CAUD</name>
<keyword evidence="2" id="KW-1185">Reference proteome</keyword>
<protein>
    <submittedName>
        <fullName evidence="1">Uncharacterized protein</fullName>
    </submittedName>
</protein>
<evidence type="ECO:0000313" key="2">
    <source>
        <dbReference type="Proteomes" id="UP000827460"/>
    </source>
</evidence>
<reference evidence="1" key="1">
    <citation type="submission" date="2021-10" db="EMBL/GenBank/DDBJ databases">
        <authorList>
            <person name="Lavering E.D."/>
            <person name="James R."/>
            <person name="Fairholm J.D."/>
            <person name="Ogilvie B.H."/>
            <person name="Thurgood T.L."/>
            <person name="Robison R.A."/>
            <person name="Grose J.H."/>
        </authorList>
    </citation>
    <scope>NUCLEOTIDE SEQUENCE</scope>
</reference>
<dbReference type="Proteomes" id="UP000827460">
    <property type="component" value="Segment"/>
</dbReference>
<gene>
    <name evidence="1" type="ORF">SOPHRITA_156</name>
</gene>
<evidence type="ECO:0000313" key="1">
    <source>
        <dbReference type="EMBL" id="UGO50747.1"/>
    </source>
</evidence>
<dbReference type="EMBL" id="OK499991">
    <property type="protein sequence ID" value="UGO50747.1"/>
    <property type="molecule type" value="Genomic_DNA"/>
</dbReference>